<proteinExistence type="inferred from homology"/>
<dbReference type="CDD" id="cd01347">
    <property type="entry name" value="ligand_gated_channel"/>
    <property type="match status" value="1"/>
</dbReference>
<accession>A0AAD0VTS0</accession>
<evidence type="ECO:0000256" key="3">
    <source>
        <dbReference type="ARBA" id="ARBA00022452"/>
    </source>
</evidence>
<evidence type="ECO:0000259" key="13">
    <source>
        <dbReference type="Pfam" id="PF07715"/>
    </source>
</evidence>
<organism evidence="14 15">
    <name type="scientific">Pseudomonas plecoglossicida</name>
    <dbReference type="NCBI Taxonomy" id="70775"/>
    <lineage>
        <taxon>Bacteria</taxon>
        <taxon>Pseudomonadati</taxon>
        <taxon>Pseudomonadota</taxon>
        <taxon>Gammaproteobacteria</taxon>
        <taxon>Pseudomonadales</taxon>
        <taxon>Pseudomonadaceae</taxon>
        <taxon>Pseudomonas</taxon>
    </lineage>
</organism>
<comment type="similarity">
    <text evidence="8 9">Belongs to the TonB-dependent receptor family.</text>
</comment>
<protein>
    <submittedName>
        <fullName evidence="14">TonB-dependent receptor</fullName>
    </submittedName>
</protein>
<dbReference type="GO" id="GO:0044718">
    <property type="term" value="P:siderophore transmembrane transport"/>
    <property type="evidence" value="ECO:0007669"/>
    <property type="project" value="TreeGrafter"/>
</dbReference>
<feature type="signal peptide" evidence="11">
    <location>
        <begin position="1"/>
        <end position="24"/>
    </location>
</feature>
<dbReference type="Pfam" id="PF07715">
    <property type="entry name" value="Plug"/>
    <property type="match status" value="1"/>
</dbReference>
<evidence type="ECO:0000256" key="7">
    <source>
        <dbReference type="ARBA" id="ARBA00023237"/>
    </source>
</evidence>
<keyword evidence="11" id="KW-0732">Signal</keyword>
<keyword evidence="5 9" id="KW-0798">TonB box</keyword>
<comment type="subcellular location">
    <subcellularLocation>
        <location evidence="1 8">Cell outer membrane</location>
        <topology evidence="1 8">Multi-pass membrane protein</topology>
    </subcellularLocation>
</comment>
<dbReference type="Gene3D" id="2.40.170.20">
    <property type="entry name" value="TonB-dependent receptor, beta-barrel domain"/>
    <property type="match status" value="1"/>
</dbReference>
<evidence type="ECO:0000256" key="9">
    <source>
        <dbReference type="RuleBase" id="RU003357"/>
    </source>
</evidence>
<sequence length="677" mass="73459">MLHIPLRLSPFTVALWLASSPSQAVELEPQVITANPLGSRQLAAPSSVLTGDDLLQQQHGSLGETLNKQPGVASTWFGPGASRPVIRGLDGDRIRILRNGVGALDASSLSYDHAVALDPVTVERVEIVRGPAALMYGGNAIGGVVNTFDNRIPDAPVEGIQGAGELRYGGADTTRSSAGKLEAGDGAFALHLDANSRQFNDLRIPGHARSSNVRSADEPGSKHRLENSDGRQDGGAIGGAYHWDHGYTGMSYSRYDSNYGSVAEPGVRLDMQQDHYGFASELRDLDGPFSSLKVDAGYTDYQHREIESGEVHTTFRNKGYEARIEARHQPMGPLEGVIGAQVSRNEFSALGEEAFVPHTDTDSLALFLLEQWQATERLGLSLGARLEHTRVDPDAKGNENFSDASSASSFNAYSLSSGAVYQLDPVWSLAANLGYTERAPTFYELYANGPHVATGAFEVGDANLGKEKALSADLALRFDNGAHKGSVGVFYSHFRNYIGLIGTGNLREGHEHGDEDHDHDHGDLPEYQYQGVRAQFYGIEAQDRWQLLENRLGSFALELSGDYTRAKNLDSGEPLPRIAPLRVNSGLVWALERWQARIDVQHAASQHRAPANETDTEGYTTLGASVGYRFDVGQSQWLAFVRGENLTDQTVRYASSILRDIAPAPGRSVEVGLRTTF</sequence>
<evidence type="ECO:0000256" key="2">
    <source>
        <dbReference type="ARBA" id="ARBA00022448"/>
    </source>
</evidence>
<keyword evidence="6 8" id="KW-0472">Membrane</keyword>
<name>A0AAD0VTS0_PSEDL</name>
<evidence type="ECO:0000256" key="10">
    <source>
        <dbReference type="SAM" id="MobiDB-lite"/>
    </source>
</evidence>
<keyword evidence="2 8" id="KW-0813">Transport</keyword>
<dbReference type="AlphaFoldDB" id="A0AAD0VTS0"/>
<dbReference type="Gene3D" id="2.170.130.10">
    <property type="entry name" value="TonB-dependent receptor, plug domain"/>
    <property type="match status" value="1"/>
</dbReference>
<dbReference type="Pfam" id="PF00593">
    <property type="entry name" value="TonB_dep_Rec_b-barrel"/>
    <property type="match status" value="1"/>
</dbReference>
<dbReference type="InterPro" id="IPR037066">
    <property type="entry name" value="Plug_dom_sf"/>
</dbReference>
<dbReference type="SUPFAM" id="SSF56935">
    <property type="entry name" value="Porins"/>
    <property type="match status" value="1"/>
</dbReference>
<dbReference type="PANTHER" id="PTHR30069:SF40">
    <property type="entry name" value="TONB-DEPENDENT RECEPTOR NMB0964-RELATED"/>
    <property type="match status" value="1"/>
</dbReference>
<evidence type="ECO:0000313" key="14">
    <source>
        <dbReference type="EMBL" id="AXM96191.1"/>
    </source>
</evidence>
<dbReference type="PROSITE" id="PS52016">
    <property type="entry name" value="TONB_DEPENDENT_REC_3"/>
    <property type="match status" value="1"/>
</dbReference>
<evidence type="ECO:0000256" key="4">
    <source>
        <dbReference type="ARBA" id="ARBA00022692"/>
    </source>
</evidence>
<evidence type="ECO:0000259" key="12">
    <source>
        <dbReference type="Pfam" id="PF00593"/>
    </source>
</evidence>
<dbReference type="GO" id="GO:0015344">
    <property type="term" value="F:siderophore uptake transmembrane transporter activity"/>
    <property type="evidence" value="ECO:0007669"/>
    <property type="project" value="TreeGrafter"/>
</dbReference>
<feature type="domain" description="TonB-dependent receptor-like beta-barrel" evidence="12">
    <location>
        <begin position="212"/>
        <end position="646"/>
    </location>
</feature>
<keyword evidence="4 8" id="KW-0812">Transmembrane</keyword>
<feature type="domain" description="TonB-dependent receptor plug" evidence="13">
    <location>
        <begin position="41"/>
        <end position="144"/>
    </location>
</feature>
<dbReference type="InterPro" id="IPR000531">
    <property type="entry name" value="Beta-barrel_TonB"/>
</dbReference>
<feature type="chain" id="PRO_5042167500" evidence="11">
    <location>
        <begin position="25"/>
        <end position="677"/>
    </location>
</feature>
<dbReference type="InterPro" id="IPR036942">
    <property type="entry name" value="Beta-barrel_TonB_sf"/>
</dbReference>
<keyword evidence="14" id="KW-0675">Receptor</keyword>
<feature type="region of interest" description="Disordered" evidence="10">
    <location>
        <begin position="203"/>
        <end position="237"/>
    </location>
</feature>
<dbReference type="PANTHER" id="PTHR30069">
    <property type="entry name" value="TONB-DEPENDENT OUTER MEMBRANE RECEPTOR"/>
    <property type="match status" value="1"/>
</dbReference>
<dbReference type="EMBL" id="CP031146">
    <property type="protein sequence ID" value="AXM96191.1"/>
    <property type="molecule type" value="Genomic_DNA"/>
</dbReference>
<dbReference type="GO" id="GO:0009279">
    <property type="term" value="C:cell outer membrane"/>
    <property type="evidence" value="ECO:0007669"/>
    <property type="project" value="UniProtKB-SubCell"/>
</dbReference>
<reference evidence="14 15" key="1">
    <citation type="submission" date="2018-07" db="EMBL/GenBank/DDBJ databases">
        <title>Complete genome sequence of a Pseudomonas plecoglossicida strain pathogenic to the marine fish, Larimichthys crocea.</title>
        <authorList>
            <person name="Tao Z."/>
        </authorList>
    </citation>
    <scope>NUCLEOTIDE SEQUENCE [LARGE SCALE GENOMIC DNA]</scope>
    <source>
        <strain evidence="14 15">XSDHY-P</strain>
    </source>
</reference>
<dbReference type="GeneID" id="49613862"/>
<evidence type="ECO:0000256" key="5">
    <source>
        <dbReference type="ARBA" id="ARBA00023077"/>
    </source>
</evidence>
<evidence type="ECO:0000313" key="15">
    <source>
        <dbReference type="Proteomes" id="UP000256503"/>
    </source>
</evidence>
<gene>
    <name evidence="14" type="ORF">DVB73_10575</name>
</gene>
<dbReference type="InterPro" id="IPR012910">
    <property type="entry name" value="Plug_dom"/>
</dbReference>
<dbReference type="InterPro" id="IPR039426">
    <property type="entry name" value="TonB-dep_rcpt-like"/>
</dbReference>
<evidence type="ECO:0000256" key="1">
    <source>
        <dbReference type="ARBA" id="ARBA00004571"/>
    </source>
</evidence>
<dbReference type="RefSeq" id="WP_016395656.1">
    <property type="nucleotide sequence ID" value="NZ_CP031146.1"/>
</dbReference>
<evidence type="ECO:0000256" key="11">
    <source>
        <dbReference type="SAM" id="SignalP"/>
    </source>
</evidence>
<keyword evidence="7 8" id="KW-0998">Cell outer membrane</keyword>
<feature type="compositionally biased region" description="Basic and acidic residues" evidence="10">
    <location>
        <begin position="215"/>
        <end position="232"/>
    </location>
</feature>
<evidence type="ECO:0000256" key="8">
    <source>
        <dbReference type="PROSITE-ProRule" id="PRU01360"/>
    </source>
</evidence>
<dbReference type="Proteomes" id="UP000256503">
    <property type="component" value="Chromosome"/>
</dbReference>
<keyword evidence="3 8" id="KW-1134">Transmembrane beta strand</keyword>
<evidence type="ECO:0000256" key="6">
    <source>
        <dbReference type="ARBA" id="ARBA00023136"/>
    </source>
</evidence>